<dbReference type="Gene3D" id="3.10.180.10">
    <property type="entry name" value="2,3-Dihydroxybiphenyl 1,2-Dioxygenase, domain 1"/>
    <property type="match status" value="1"/>
</dbReference>
<dbReference type="InterPro" id="IPR029068">
    <property type="entry name" value="Glyas_Bleomycin-R_OHBP_Dase"/>
</dbReference>
<protein>
    <recommendedName>
        <fullName evidence="3">VOC domain-containing protein</fullName>
    </recommendedName>
</protein>
<evidence type="ECO:0008006" key="3">
    <source>
        <dbReference type="Google" id="ProtNLM"/>
    </source>
</evidence>
<gene>
    <name evidence="1" type="ORF">ON753_19420</name>
</gene>
<dbReference type="EMBL" id="JAPEVI010000003">
    <property type="protein sequence ID" value="MCX2724513.1"/>
    <property type="molecule type" value="Genomic_DNA"/>
</dbReference>
<accession>A0ABT3R5S2</accession>
<keyword evidence="2" id="KW-1185">Reference proteome</keyword>
<name>A0ABT3R5S2_9HYPH</name>
<dbReference type="RefSeq" id="WP_265964582.1">
    <property type="nucleotide sequence ID" value="NZ_JAPEVI010000003.1"/>
</dbReference>
<comment type="caution">
    <text evidence="1">The sequence shown here is derived from an EMBL/GenBank/DDBJ whole genome shotgun (WGS) entry which is preliminary data.</text>
</comment>
<evidence type="ECO:0000313" key="1">
    <source>
        <dbReference type="EMBL" id="MCX2724513.1"/>
    </source>
</evidence>
<proteinExistence type="predicted"/>
<dbReference type="Proteomes" id="UP001300261">
    <property type="component" value="Unassembled WGS sequence"/>
</dbReference>
<sequence>MATRFSGGKNIAMKVPPHQHEATVRFYRDLLGLEQIGGPAGDAVGFKFGVNNLWIDKVAGTSQAELWLEIVTNDTAEAAATLADAGVVRCDEIENLGTDFDGYWISSPASIIHLVDAKEGSWE</sequence>
<organism evidence="1 2">
    <name type="scientific">Roseibium salinum</name>
    <dbReference type="NCBI Taxonomy" id="1604349"/>
    <lineage>
        <taxon>Bacteria</taxon>
        <taxon>Pseudomonadati</taxon>
        <taxon>Pseudomonadota</taxon>
        <taxon>Alphaproteobacteria</taxon>
        <taxon>Hyphomicrobiales</taxon>
        <taxon>Stappiaceae</taxon>
        <taxon>Roseibium</taxon>
    </lineage>
</organism>
<evidence type="ECO:0000313" key="2">
    <source>
        <dbReference type="Proteomes" id="UP001300261"/>
    </source>
</evidence>
<dbReference type="SUPFAM" id="SSF54593">
    <property type="entry name" value="Glyoxalase/Bleomycin resistance protein/Dihydroxybiphenyl dioxygenase"/>
    <property type="match status" value="1"/>
</dbReference>
<reference evidence="1 2" key="1">
    <citation type="journal article" date="2016" name="Int. J. Syst. Evol. Microbiol.">
        <title>Labrenzia salina sp. nov., isolated from the rhizosphere of the halophyte Arthrocnemum macrostachyum.</title>
        <authorList>
            <person name="Camacho M."/>
            <person name="Redondo-Gomez S."/>
            <person name="Rodriguez-Llorente I."/>
            <person name="Rohde M."/>
            <person name="Sproer C."/>
            <person name="Schumann P."/>
            <person name="Klenk H.P."/>
            <person name="Montero-Calasanz M.D.C."/>
        </authorList>
    </citation>
    <scope>NUCLEOTIDE SEQUENCE [LARGE SCALE GENOMIC DNA]</scope>
    <source>
        <strain evidence="1 2">DSM 29163</strain>
    </source>
</reference>